<dbReference type="PROSITE" id="PS00028">
    <property type="entry name" value="ZINC_FINGER_C2H2_1"/>
    <property type="match status" value="9"/>
</dbReference>
<feature type="region of interest" description="Disordered" evidence="6">
    <location>
        <begin position="632"/>
        <end position="719"/>
    </location>
</feature>
<feature type="region of interest" description="Disordered" evidence="6">
    <location>
        <begin position="843"/>
        <end position="875"/>
    </location>
</feature>
<dbReference type="PROSITE" id="PS50157">
    <property type="entry name" value="ZINC_FINGER_C2H2_2"/>
    <property type="match status" value="6"/>
</dbReference>
<dbReference type="InterPro" id="IPR052795">
    <property type="entry name" value="RREB1"/>
</dbReference>
<feature type="domain" description="C2H2-type" evidence="7">
    <location>
        <begin position="267"/>
        <end position="295"/>
    </location>
</feature>
<feature type="domain" description="C2H2-type" evidence="7">
    <location>
        <begin position="123"/>
        <end position="150"/>
    </location>
</feature>
<accession>A0A1W0WAW8</accession>
<feature type="compositionally biased region" description="Low complexity" evidence="6">
    <location>
        <begin position="226"/>
        <end position="236"/>
    </location>
</feature>
<feature type="region of interest" description="Disordered" evidence="6">
    <location>
        <begin position="423"/>
        <end position="492"/>
    </location>
</feature>
<dbReference type="FunFam" id="3.30.160.60:FF:000100">
    <property type="entry name" value="Zinc finger 45-like"/>
    <property type="match status" value="1"/>
</dbReference>
<dbReference type="Pfam" id="PF00096">
    <property type="entry name" value="zf-C2H2"/>
    <property type="match status" value="2"/>
</dbReference>
<feature type="compositionally biased region" description="Polar residues" evidence="6">
    <location>
        <begin position="438"/>
        <end position="450"/>
    </location>
</feature>
<dbReference type="OrthoDB" id="6077919at2759"/>
<dbReference type="SUPFAM" id="SSF57667">
    <property type="entry name" value="beta-beta-alpha zinc fingers"/>
    <property type="match status" value="5"/>
</dbReference>
<evidence type="ECO:0000256" key="2">
    <source>
        <dbReference type="ARBA" id="ARBA00022737"/>
    </source>
</evidence>
<protein>
    <recommendedName>
        <fullName evidence="7">C2H2-type domain-containing protein</fullName>
    </recommendedName>
</protein>
<dbReference type="GO" id="GO:0001228">
    <property type="term" value="F:DNA-binding transcription activator activity, RNA polymerase II-specific"/>
    <property type="evidence" value="ECO:0007669"/>
    <property type="project" value="TreeGrafter"/>
</dbReference>
<keyword evidence="1" id="KW-0479">Metal-binding</keyword>
<sequence>MNRRKQTTPKQRGGTPEKEGEEMTTIFAAHHAEDSPADAVDAERAVVTSPDGQRSSLSNDAVCFAAEKAGEAREHGDLEESADDAFHSHGDGDVTADARSIPVSEANGLSEKDPSSKQASRRFQCDACGRLLSTSTSLERHMLTHTGQRPYPCPHCPICFTTNGNLIRHVKSCHEIASQDSSPLSMAATVLESASGRSSFVPESKVLESPFPFNLASPTMAGVSSSMQYSGSVSGSVDEDNDEDRERRGGSNGSDYDEKDDSKYKPFLCTLCDKVFSTRTNCERHIRNRHSESTYSRPELVKLIKFIPKNSADCHAICKYCKKDFVSQKMLKHHLRSPYSSCRRKPFACQLCEATFSTRNNCIRHISNLHPEHKSEYKKLIVHNAPMPTSSATDDDFAAEFEDDNSLPTMAILSPGVMSFSSRTDEMDLDSSGDDYGQSDTYSPSENYSIFSPAPESHSERVPITGDALDLTMGPLDLSTKKRKSADDIRSSPTSWFARDDRVRSVVSSHAAGAGGHYKAGKNSKMPLISVSSLMQERAVPLRMAMVSPNAMMESATTGTNGSVVRKEVVERPAKRPRPYICQYCGIGFTIRGNMYRHFRHKHPEHVSKRRQKKPTLTENAAKQIDDILESVVSESSPPPPPPAPPASKRAAKVSSHVTFFPPPPEEQHHSEPEDDPAQDEQDIDVELDEDEGGRFKDTDEQEEREDFGEKSESDGHDLEIASTASEGTKQRANSYSMSPHVHACSECGRKFPWQSSLERHMYTHTGQKPYSCLWCSLKFSIKSNCERHCQRIHGKSFNADRKAQRLQEEARRTYKCPVCAETFDLKVNCERHCVESHGAQFEVSGSNSEGSVDAPAPPASAGAKKRRRGAKSPASAAVIPCRQCNALFDSKKELDLHEENVHYRSFNDDDDRSSSFSGSLVVDA</sequence>
<evidence type="ECO:0000256" key="1">
    <source>
        <dbReference type="ARBA" id="ARBA00022723"/>
    </source>
</evidence>
<dbReference type="GO" id="GO:0000978">
    <property type="term" value="F:RNA polymerase II cis-regulatory region sequence-specific DNA binding"/>
    <property type="evidence" value="ECO:0007669"/>
    <property type="project" value="TreeGrafter"/>
</dbReference>
<comment type="caution">
    <text evidence="8">The sequence shown here is derived from an EMBL/GenBank/DDBJ whole genome shotgun (WGS) entry which is preliminary data.</text>
</comment>
<dbReference type="GO" id="GO:0005634">
    <property type="term" value="C:nucleus"/>
    <property type="evidence" value="ECO:0007669"/>
    <property type="project" value="TreeGrafter"/>
</dbReference>
<reference evidence="9" key="1">
    <citation type="submission" date="2017-01" db="EMBL/GenBank/DDBJ databases">
        <title>Comparative genomics of anhydrobiosis in the tardigrade Hypsibius dujardini.</title>
        <authorList>
            <person name="Yoshida Y."/>
            <person name="Koutsovoulos G."/>
            <person name="Laetsch D."/>
            <person name="Stevens L."/>
            <person name="Kumar S."/>
            <person name="Horikawa D."/>
            <person name="Ishino K."/>
            <person name="Komine S."/>
            <person name="Tomita M."/>
            <person name="Blaxter M."/>
            <person name="Arakawa K."/>
        </authorList>
    </citation>
    <scope>NUCLEOTIDE SEQUENCE [LARGE SCALE GENOMIC DNA]</scope>
    <source>
        <strain evidence="9">Z151</strain>
    </source>
</reference>
<feature type="compositionally biased region" description="Low complexity" evidence="6">
    <location>
        <begin position="647"/>
        <end position="656"/>
    </location>
</feature>
<feature type="domain" description="C2H2-type" evidence="7">
    <location>
        <begin position="580"/>
        <end position="611"/>
    </location>
</feature>
<dbReference type="PANTHER" id="PTHR46451">
    <property type="entry name" value="RAS-RESPONSIVE ELEMENT-BINDING PROTEIN 1"/>
    <property type="match status" value="1"/>
</dbReference>
<dbReference type="Gene3D" id="3.30.160.60">
    <property type="entry name" value="Classic Zinc Finger"/>
    <property type="match status" value="7"/>
</dbReference>
<dbReference type="InterPro" id="IPR013087">
    <property type="entry name" value="Znf_C2H2_type"/>
</dbReference>
<feature type="compositionally biased region" description="Basic and acidic residues" evidence="6">
    <location>
        <begin position="708"/>
        <end position="719"/>
    </location>
</feature>
<evidence type="ECO:0000256" key="4">
    <source>
        <dbReference type="ARBA" id="ARBA00022833"/>
    </source>
</evidence>
<evidence type="ECO:0000256" key="6">
    <source>
        <dbReference type="SAM" id="MobiDB-lite"/>
    </source>
</evidence>
<feature type="region of interest" description="Disordered" evidence="6">
    <location>
        <begin position="904"/>
        <end position="925"/>
    </location>
</feature>
<evidence type="ECO:0000256" key="3">
    <source>
        <dbReference type="ARBA" id="ARBA00022771"/>
    </source>
</evidence>
<organism evidence="8 9">
    <name type="scientific">Hypsibius exemplaris</name>
    <name type="common">Freshwater tardigrade</name>
    <dbReference type="NCBI Taxonomy" id="2072580"/>
    <lineage>
        <taxon>Eukaryota</taxon>
        <taxon>Metazoa</taxon>
        <taxon>Ecdysozoa</taxon>
        <taxon>Tardigrada</taxon>
        <taxon>Eutardigrada</taxon>
        <taxon>Parachela</taxon>
        <taxon>Hypsibioidea</taxon>
        <taxon>Hypsibiidae</taxon>
        <taxon>Hypsibius</taxon>
    </lineage>
</organism>
<feature type="domain" description="C2H2-type" evidence="7">
    <location>
        <begin position="347"/>
        <end position="375"/>
    </location>
</feature>
<feature type="region of interest" description="Disordered" evidence="6">
    <location>
        <begin position="1"/>
        <end position="96"/>
    </location>
</feature>
<feature type="domain" description="C2H2-type" evidence="7">
    <location>
        <begin position="743"/>
        <end position="770"/>
    </location>
</feature>
<dbReference type="Proteomes" id="UP000192578">
    <property type="component" value="Unassembled WGS sequence"/>
</dbReference>
<feature type="compositionally biased region" description="Acidic residues" evidence="6">
    <location>
        <begin position="673"/>
        <end position="692"/>
    </location>
</feature>
<dbReference type="InterPro" id="IPR036236">
    <property type="entry name" value="Znf_C2H2_sf"/>
</dbReference>
<keyword evidence="4" id="KW-0862">Zinc</keyword>
<dbReference type="PANTHER" id="PTHR46451:SF1">
    <property type="entry name" value="RAS-RESPONSIVE ELEMENT-BINDING PROTEIN 1"/>
    <property type="match status" value="1"/>
</dbReference>
<dbReference type="Pfam" id="PF13912">
    <property type="entry name" value="zf-C2H2_6"/>
    <property type="match status" value="2"/>
</dbReference>
<name>A0A1W0WAW8_HYPEX</name>
<feature type="region of interest" description="Disordered" evidence="6">
    <location>
        <begin position="226"/>
        <end position="259"/>
    </location>
</feature>
<evidence type="ECO:0000313" key="9">
    <source>
        <dbReference type="Proteomes" id="UP000192578"/>
    </source>
</evidence>
<feature type="compositionally biased region" description="Low complexity" evidence="6">
    <location>
        <begin position="915"/>
        <end position="925"/>
    </location>
</feature>
<evidence type="ECO:0000259" key="7">
    <source>
        <dbReference type="PROSITE" id="PS50157"/>
    </source>
</evidence>
<dbReference type="AlphaFoldDB" id="A0A1W0WAW8"/>
<feature type="compositionally biased region" description="Polar residues" evidence="6">
    <location>
        <begin position="50"/>
        <end position="59"/>
    </location>
</feature>
<evidence type="ECO:0000313" key="8">
    <source>
        <dbReference type="EMBL" id="OQV12354.1"/>
    </source>
</evidence>
<dbReference type="SMART" id="SM00355">
    <property type="entry name" value="ZnF_C2H2"/>
    <property type="match status" value="10"/>
</dbReference>
<evidence type="ECO:0000256" key="5">
    <source>
        <dbReference type="PROSITE-ProRule" id="PRU00042"/>
    </source>
</evidence>
<gene>
    <name evidence="8" type="ORF">BV898_13382</name>
</gene>
<keyword evidence="3 5" id="KW-0863">Zinc-finger</keyword>
<feature type="compositionally biased region" description="Pro residues" evidence="6">
    <location>
        <begin position="637"/>
        <end position="646"/>
    </location>
</feature>
<keyword evidence="9" id="KW-1185">Reference proteome</keyword>
<dbReference type="GO" id="GO:0008270">
    <property type="term" value="F:zinc ion binding"/>
    <property type="evidence" value="ECO:0007669"/>
    <property type="project" value="UniProtKB-KW"/>
</dbReference>
<proteinExistence type="predicted"/>
<dbReference type="FunFam" id="3.30.160.60:FF:000038">
    <property type="entry name" value="Zinc finger protein 624"/>
    <property type="match status" value="1"/>
</dbReference>
<feature type="domain" description="C2H2-type" evidence="7">
    <location>
        <begin position="151"/>
        <end position="174"/>
    </location>
</feature>
<keyword evidence="2" id="KW-0677">Repeat</keyword>
<dbReference type="EMBL" id="MTYJ01000147">
    <property type="protein sequence ID" value="OQV12354.1"/>
    <property type="molecule type" value="Genomic_DNA"/>
</dbReference>
<feature type="compositionally biased region" description="Basic and acidic residues" evidence="6">
    <location>
        <begin position="68"/>
        <end position="92"/>
    </location>
</feature>